<dbReference type="PANTHER" id="PTHR34220">
    <property type="entry name" value="SENSOR HISTIDINE KINASE YPDA"/>
    <property type="match status" value="1"/>
</dbReference>
<dbReference type="GO" id="GO:0016020">
    <property type="term" value="C:membrane"/>
    <property type="evidence" value="ECO:0007669"/>
    <property type="project" value="InterPro"/>
</dbReference>
<feature type="transmembrane region" description="Helical" evidence="1">
    <location>
        <begin position="9"/>
        <end position="28"/>
    </location>
</feature>
<protein>
    <submittedName>
        <fullName evidence="3">Histidine kinase</fullName>
    </submittedName>
</protein>
<evidence type="ECO:0000256" key="1">
    <source>
        <dbReference type="SAM" id="Phobius"/>
    </source>
</evidence>
<name>A0A9X1X2U5_9SPHI</name>
<feature type="transmembrane region" description="Helical" evidence="1">
    <location>
        <begin position="75"/>
        <end position="94"/>
    </location>
</feature>
<dbReference type="EMBL" id="JALJEJ010000003">
    <property type="protein sequence ID" value="MCJ8209601.1"/>
    <property type="molecule type" value="Genomic_DNA"/>
</dbReference>
<dbReference type="InterPro" id="IPR010559">
    <property type="entry name" value="Sig_transdc_His_kin_internal"/>
</dbReference>
<evidence type="ECO:0000259" key="2">
    <source>
        <dbReference type="Pfam" id="PF06580"/>
    </source>
</evidence>
<evidence type="ECO:0000313" key="4">
    <source>
        <dbReference type="Proteomes" id="UP001139450"/>
    </source>
</evidence>
<accession>A0A9X1X2U5</accession>
<gene>
    <name evidence="3" type="ORF">MUY27_07760</name>
</gene>
<comment type="caution">
    <text evidence="3">The sequence shown here is derived from an EMBL/GenBank/DDBJ whole genome shotgun (WGS) entry which is preliminary data.</text>
</comment>
<dbReference type="InterPro" id="IPR050640">
    <property type="entry name" value="Bact_2-comp_sensor_kinase"/>
</dbReference>
<evidence type="ECO:0000313" key="3">
    <source>
        <dbReference type="EMBL" id="MCJ8209601.1"/>
    </source>
</evidence>
<feature type="transmembrane region" description="Helical" evidence="1">
    <location>
        <begin position="129"/>
        <end position="149"/>
    </location>
</feature>
<dbReference type="Gene3D" id="3.30.565.10">
    <property type="entry name" value="Histidine kinase-like ATPase, C-terminal domain"/>
    <property type="match status" value="1"/>
</dbReference>
<keyword evidence="3" id="KW-0418">Kinase</keyword>
<keyword evidence="1" id="KW-0472">Membrane</keyword>
<sequence>MKKLIEKRWLYNAVPVLIWFLLLVLPFLSNRGGMPADMHYRFLKNIVLNNFFLLVIFYAHTYFVYPLIRSKGIYWYLFTLVILLSSYVLFWYFFTSPYAHRNEFRPPHNQKRPDEPHGYGPPRVRPFDIYPAFAPLLAILCSFCYRIIIDNIARQELLKERENVHLQTELNFLRSQISPHFIFNVLNNLTSLARKKSDDLEPAIISLSHLMRYMLYESDDNKVPLPKEVDYLKSYISLQKLRFGSNVTVRINITGDIQSFMIEPMLLIPFVENAFKHGTGLIENPVILISLAADNEKKKLQFNVVNTVNKADESKDRASGIGLANVKRRLDILYPSRYELLITNQDNHFTVNLGLTLS</sequence>
<proteinExistence type="predicted"/>
<keyword evidence="3" id="KW-0808">Transferase</keyword>
<feature type="domain" description="Signal transduction histidine kinase internal region" evidence="2">
    <location>
        <begin position="169"/>
        <end position="246"/>
    </location>
</feature>
<dbReference type="Proteomes" id="UP001139450">
    <property type="component" value="Unassembled WGS sequence"/>
</dbReference>
<keyword evidence="1" id="KW-1133">Transmembrane helix</keyword>
<keyword evidence="4" id="KW-1185">Reference proteome</keyword>
<dbReference type="SUPFAM" id="SSF55874">
    <property type="entry name" value="ATPase domain of HSP90 chaperone/DNA topoisomerase II/histidine kinase"/>
    <property type="match status" value="1"/>
</dbReference>
<dbReference type="RefSeq" id="WP_245129437.1">
    <property type="nucleotide sequence ID" value="NZ_JALJEJ010000003.1"/>
</dbReference>
<keyword evidence="1" id="KW-0812">Transmembrane</keyword>
<dbReference type="Pfam" id="PF06580">
    <property type="entry name" value="His_kinase"/>
    <property type="match status" value="1"/>
</dbReference>
<dbReference type="AlphaFoldDB" id="A0A9X1X2U5"/>
<organism evidence="3 4">
    <name type="scientific">Mucilaginibacter straminoryzae</name>
    <dbReference type="NCBI Taxonomy" id="2932774"/>
    <lineage>
        <taxon>Bacteria</taxon>
        <taxon>Pseudomonadati</taxon>
        <taxon>Bacteroidota</taxon>
        <taxon>Sphingobacteriia</taxon>
        <taxon>Sphingobacteriales</taxon>
        <taxon>Sphingobacteriaceae</taxon>
        <taxon>Mucilaginibacter</taxon>
    </lineage>
</organism>
<reference evidence="3" key="1">
    <citation type="submission" date="2022-04" db="EMBL/GenBank/DDBJ databases">
        <title>Mucilaginibacter sp. RS28 isolated from freshwater.</title>
        <authorList>
            <person name="Ko S.-R."/>
        </authorList>
    </citation>
    <scope>NUCLEOTIDE SEQUENCE</scope>
    <source>
        <strain evidence="3">RS28</strain>
    </source>
</reference>
<feature type="transmembrane region" description="Helical" evidence="1">
    <location>
        <begin position="48"/>
        <end position="68"/>
    </location>
</feature>
<dbReference type="InterPro" id="IPR036890">
    <property type="entry name" value="HATPase_C_sf"/>
</dbReference>
<dbReference type="PANTHER" id="PTHR34220:SF7">
    <property type="entry name" value="SENSOR HISTIDINE KINASE YPDA"/>
    <property type="match status" value="1"/>
</dbReference>
<dbReference type="GO" id="GO:0000155">
    <property type="term" value="F:phosphorelay sensor kinase activity"/>
    <property type="evidence" value="ECO:0007669"/>
    <property type="project" value="InterPro"/>
</dbReference>